<dbReference type="InterPro" id="IPR036517">
    <property type="entry name" value="FF_domain_sf"/>
</dbReference>
<feature type="domain" description="WW" evidence="3">
    <location>
        <begin position="9"/>
        <end position="42"/>
    </location>
</feature>
<accession>A0A2G2YID8</accession>
<keyword evidence="1" id="KW-0175">Coiled coil</keyword>
<dbReference type="Proteomes" id="UP000222542">
    <property type="component" value="Unassembled WGS sequence"/>
</dbReference>
<dbReference type="InterPro" id="IPR002713">
    <property type="entry name" value="FF_domain"/>
</dbReference>
<feature type="coiled-coil region" evidence="1">
    <location>
        <begin position="243"/>
        <end position="277"/>
    </location>
</feature>
<dbReference type="InterPro" id="IPR036020">
    <property type="entry name" value="WW_dom_sf"/>
</dbReference>
<evidence type="ECO:0000313" key="5">
    <source>
        <dbReference type="Proteomes" id="UP000222542"/>
    </source>
</evidence>
<dbReference type="SMART" id="SM00456">
    <property type="entry name" value="WW"/>
    <property type="match status" value="1"/>
</dbReference>
<dbReference type="Pfam" id="PF01846">
    <property type="entry name" value="FF"/>
    <property type="match status" value="1"/>
</dbReference>
<reference evidence="4 5" key="2">
    <citation type="journal article" date="2017" name="Genome Biol.">
        <title>New reference genome sequences of hot pepper reveal the massive evolution of plant disease-resistance genes by retroduplication.</title>
        <authorList>
            <person name="Kim S."/>
            <person name="Park J."/>
            <person name="Yeom S.I."/>
            <person name="Kim Y.M."/>
            <person name="Seo E."/>
            <person name="Kim K.T."/>
            <person name="Kim M.S."/>
            <person name="Lee J.M."/>
            <person name="Cheong K."/>
            <person name="Shin H.S."/>
            <person name="Kim S.B."/>
            <person name="Han K."/>
            <person name="Lee J."/>
            <person name="Park M."/>
            <person name="Lee H.A."/>
            <person name="Lee H.Y."/>
            <person name="Lee Y."/>
            <person name="Oh S."/>
            <person name="Lee J.H."/>
            <person name="Choi E."/>
            <person name="Choi E."/>
            <person name="Lee S.E."/>
            <person name="Jeon J."/>
            <person name="Kim H."/>
            <person name="Choi G."/>
            <person name="Song H."/>
            <person name="Lee J."/>
            <person name="Lee S.C."/>
            <person name="Kwon J.K."/>
            <person name="Lee H.Y."/>
            <person name="Koo N."/>
            <person name="Hong Y."/>
            <person name="Kim R.W."/>
            <person name="Kang W.H."/>
            <person name="Huh J.H."/>
            <person name="Kang B.C."/>
            <person name="Yang T.J."/>
            <person name="Lee Y.H."/>
            <person name="Bennetzen J.L."/>
            <person name="Choi D."/>
        </authorList>
    </citation>
    <scope>NUCLEOTIDE SEQUENCE [LARGE SCALE GENOMIC DNA]</scope>
    <source>
        <strain evidence="5">cv. CM334</strain>
    </source>
</reference>
<dbReference type="STRING" id="4072.A0A2G2YID8"/>
<dbReference type="Gene3D" id="1.10.10.440">
    <property type="entry name" value="FF domain"/>
    <property type="match status" value="2"/>
</dbReference>
<sequence length="557" mass="63464">MLFSLGQRADTTTDWREFTSPEGRKYYYNKVTRTSKWRRPDEVKLAREKDTISHASNFGSISVVKISSPGADGSLVSAHGAKSSPITVSPATNLPTIVSSESSSLSSKVSSPMIEIVKMKNSSEPTSPSVANSEKIGIAVTLGNSVAPPVSETTTTQDAVVYGDGFSSKNRENVKKDAAITEIGGATPSDEKTVKLGPLVYESKARQRVHSKLFWNLQLLGLIACGISKAISIFKHDERFKAVERAKDREDLFEDYVEELEKKVKLLLQNFVEYTRDLESEEGEQRKLRMEELRKAERKNCDEFRKLMEEYVAAGLLNKKTNWRDYCIKIKDFAAYLAVSSNTSGSIAKYLFTDVMDKLEKQWVREKEFHGSEQISHGQSKKVHPKKSGRDSSQDLSVPMLIWTIRRLTEEKVQMASEVSSMLRNQVVEKASAKEETSILQAELDSRTRRLETEKNELQSVLKKDLDRKSSDWSLKLEKYPIEQHRLHERARKLVEQNVSLQREVSLFNEKEVDNRIKMSFSEKHHEDLSKRIEQVSEENQNLRQQLTQLQAEYRVA</sequence>
<dbReference type="CDD" id="cd00201">
    <property type="entry name" value="WW"/>
    <property type="match status" value="1"/>
</dbReference>
<reference evidence="4 5" key="1">
    <citation type="journal article" date="2014" name="Nat. Genet.">
        <title>Genome sequence of the hot pepper provides insights into the evolution of pungency in Capsicum species.</title>
        <authorList>
            <person name="Kim S."/>
            <person name="Park M."/>
            <person name="Yeom S.I."/>
            <person name="Kim Y.M."/>
            <person name="Lee J.M."/>
            <person name="Lee H.A."/>
            <person name="Seo E."/>
            <person name="Choi J."/>
            <person name="Cheong K."/>
            <person name="Kim K.T."/>
            <person name="Jung K."/>
            <person name="Lee G.W."/>
            <person name="Oh S.K."/>
            <person name="Bae C."/>
            <person name="Kim S.B."/>
            <person name="Lee H.Y."/>
            <person name="Kim S.Y."/>
            <person name="Kim M.S."/>
            <person name="Kang B.C."/>
            <person name="Jo Y.D."/>
            <person name="Yang H.B."/>
            <person name="Jeong H.J."/>
            <person name="Kang W.H."/>
            <person name="Kwon J.K."/>
            <person name="Shin C."/>
            <person name="Lim J.Y."/>
            <person name="Park J.H."/>
            <person name="Huh J.H."/>
            <person name="Kim J.S."/>
            <person name="Kim B.D."/>
            <person name="Cohen O."/>
            <person name="Paran I."/>
            <person name="Suh M.C."/>
            <person name="Lee S.B."/>
            <person name="Kim Y.K."/>
            <person name="Shin Y."/>
            <person name="Noh S.J."/>
            <person name="Park J."/>
            <person name="Seo Y.S."/>
            <person name="Kwon S.Y."/>
            <person name="Kim H.A."/>
            <person name="Park J.M."/>
            <person name="Kim H.J."/>
            <person name="Choi S.B."/>
            <person name="Bosland P.W."/>
            <person name="Reeves G."/>
            <person name="Jo S.H."/>
            <person name="Lee B.W."/>
            <person name="Cho H.T."/>
            <person name="Choi H.S."/>
            <person name="Lee M.S."/>
            <person name="Yu Y."/>
            <person name="Do Choi Y."/>
            <person name="Park B.S."/>
            <person name="van Deynze A."/>
            <person name="Ashrafi H."/>
            <person name="Hill T."/>
            <person name="Kim W.T."/>
            <person name="Pai H.S."/>
            <person name="Ahn H.K."/>
            <person name="Yeam I."/>
            <person name="Giovannoni J.J."/>
            <person name="Rose J.K."/>
            <person name="Sorensen I."/>
            <person name="Lee S.J."/>
            <person name="Kim R.W."/>
            <person name="Choi I.Y."/>
            <person name="Choi B.S."/>
            <person name="Lim J.S."/>
            <person name="Lee Y.H."/>
            <person name="Choi D."/>
        </authorList>
    </citation>
    <scope>NUCLEOTIDE SEQUENCE [LARGE SCALE GENOMIC DNA]</scope>
    <source>
        <strain evidence="5">cv. CM334</strain>
    </source>
</reference>
<dbReference type="GO" id="GO:0005685">
    <property type="term" value="C:U1 snRNP"/>
    <property type="evidence" value="ECO:0000318"/>
    <property type="project" value="GO_Central"/>
</dbReference>
<feature type="coiled-coil region" evidence="1">
    <location>
        <begin position="491"/>
        <end position="553"/>
    </location>
</feature>
<dbReference type="EMBL" id="AYRZ02000011">
    <property type="protein sequence ID" value="PHT69485.1"/>
    <property type="molecule type" value="Genomic_DNA"/>
</dbReference>
<gene>
    <name evidence="4" type="ORF">T459_28972</name>
</gene>
<proteinExistence type="predicted"/>
<organism evidence="4 5">
    <name type="scientific">Capsicum annuum</name>
    <name type="common">Capsicum pepper</name>
    <dbReference type="NCBI Taxonomy" id="4072"/>
    <lineage>
        <taxon>Eukaryota</taxon>
        <taxon>Viridiplantae</taxon>
        <taxon>Streptophyta</taxon>
        <taxon>Embryophyta</taxon>
        <taxon>Tracheophyta</taxon>
        <taxon>Spermatophyta</taxon>
        <taxon>Magnoliopsida</taxon>
        <taxon>eudicotyledons</taxon>
        <taxon>Gunneridae</taxon>
        <taxon>Pentapetalae</taxon>
        <taxon>asterids</taxon>
        <taxon>lamiids</taxon>
        <taxon>Solanales</taxon>
        <taxon>Solanaceae</taxon>
        <taxon>Solanoideae</taxon>
        <taxon>Capsiceae</taxon>
        <taxon>Capsicum</taxon>
    </lineage>
</organism>
<dbReference type="SUPFAM" id="SSF81698">
    <property type="entry name" value="FF domain"/>
    <property type="match status" value="2"/>
</dbReference>
<keyword evidence="5" id="KW-1185">Reference proteome</keyword>
<dbReference type="AlphaFoldDB" id="A0A2G2YID8"/>
<dbReference type="PANTHER" id="PTHR11864:SF0">
    <property type="entry name" value="PRP40 PRE-MRNA PROCESSING FACTOR 40 HOMOLOG A (YEAST)"/>
    <property type="match status" value="1"/>
</dbReference>
<evidence type="ECO:0000313" key="4">
    <source>
        <dbReference type="EMBL" id="PHT69485.1"/>
    </source>
</evidence>
<dbReference type="PANTHER" id="PTHR11864">
    <property type="entry name" value="PRE-MRNA-PROCESSING PROTEIN PRP40"/>
    <property type="match status" value="1"/>
</dbReference>
<dbReference type="Gramene" id="PHT69485">
    <property type="protein sequence ID" value="PHT69485"/>
    <property type="gene ID" value="T459_28972"/>
</dbReference>
<dbReference type="GO" id="GO:0045292">
    <property type="term" value="P:mRNA cis splicing, via spliceosome"/>
    <property type="evidence" value="ECO:0007669"/>
    <property type="project" value="InterPro"/>
</dbReference>
<dbReference type="Gene3D" id="2.20.70.10">
    <property type="match status" value="1"/>
</dbReference>
<dbReference type="InterPro" id="IPR039726">
    <property type="entry name" value="Prp40-like"/>
</dbReference>
<dbReference type="InterPro" id="IPR001202">
    <property type="entry name" value="WW_dom"/>
</dbReference>
<evidence type="ECO:0000259" key="3">
    <source>
        <dbReference type="PROSITE" id="PS50020"/>
    </source>
</evidence>
<name>A0A2G2YID8_CAPAN</name>
<dbReference type="GO" id="GO:0003723">
    <property type="term" value="F:RNA binding"/>
    <property type="evidence" value="ECO:0000318"/>
    <property type="project" value="GO_Central"/>
</dbReference>
<protein>
    <recommendedName>
        <fullName evidence="3">WW domain-containing protein</fullName>
    </recommendedName>
</protein>
<evidence type="ECO:0000256" key="1">
    <source>
        <dbReference type="SAM" id="Coils"/>
    </source>
</evidence>
<feature type="region of interest" description="Disordered" evidence="2">
    <location>
        <begin position="370"/>
        <end position="394"/>
    </location>
</feature>
<dbReference type="Pfam" id="PF00397">
    <property type="entry name" value="WW"/>
    <property type="match status" value="1"/>
</dbReference>
<dbReference type="GO" id="GO:0071004">
    <property type="term" value="C:U2-type prespliceosome"/>
    <property type="evidence" value="ECO:0000318"/>
    <property type="project" value="GO_Central"/>
</dbReference>
<dbReference type="SUPFAM" id="SSF51045">
    <property type="entry name" value="WW domain"/>
    <property type="match status" value="1"/>
</dbReference>
<evidence type="ECO:0000256" key="2">
    <source>
        <dbReference type="SAM" id="MobiDB-lite"/>
    </source>
</evidence>
<dbReference type="PROSITE" id="PS50020">
    <property type="entry name" value="WW_DOMAIN_2"/>
    <property type="match status" value="1"/>
</dbReference>
<dbReference type="GO" id="GO:0000398">
    <property type="term" value="P:mRNA splicing, via spliceosome"/>
    <property type="evidence" value="ECO:0000318"/>
    <property type="project" value="GO_Central"/>
</dbReference>
<comment type="caution">
    <text evidence="4">The sequence shown here is derived from an EMBL/GenBank/DDBJ whole genome shotgun (WGS) entry which is preliminary data.</text>
</comment>